<dbReference type="SUPFAM" id="SSF52540">
    <property type="entry name" value="P-loop containing nucleoside triphosphate hydrolases"/>
    <property type="match status" value="1"/>
</dbReference>
<dbReference type="AlphaFoldDB" id="E1IF14"/>
<dbReference type="STRING" id="765420.OSCT_1915"/>
<feature type="domain" description="AAA+ ATPase" evidence="1">
    <location>
        <begin position="34"/>
        <end position="180"/>
    </location>
</feature>
<accession>E1IF14</accession>
<dbReference type="Proteomes" id="UP000054010">
    <property type="component" value="Unassembled WGS sequence"/>
</dbReference>
<dbReference type="eggNOG" id="COG1672">
    <property type="taxonomic scope" value="Bacteria"/>
</dbReference>
<dbReference type="HOGENOM" id="CLU_039401_0_0_0"/>
<evidence type="ECO:0000259" key="1">
    <source>
        <dbReference type="SMART" id="SM00382"/>
    </source>
</evidence>
<gene>
    <name evidence="2" type="ORF">OSCT_1915</name>
</gene>
<comment type="caution">
    <text evidence="2">The sequence shown here is derived from an EMBL/GenBank/DDBJ whole genome shotgun (WGS) entry which is preliminary data.</text>
</comment>
<dbReference type="OrthoDB" id="495659at2"/>
<name>E1IF14_9CHLR</name>
<proteinExistence type="predicted"/>
<keyword evidence="3" id="KW-1185">Reference proteome</keyword>
<sequence length="516" mass="56348">MPHWFNIAGPCQPDIHYMLPAAARLPEVADLVAQRSYFVLHAPRQSGKTTAMLALAQELTAAGTYTAVLLTMEVGAAFQDDLGAAELAILNDWHDAATWQLPAALHPPPWPTAEPGTRIGSALRAWANASPRPLVVFLDEIDALQDAALISVLRQLRAGFPRRPQAFPWALALIGLRDVRDYKVASGGSPRLVTASPFNIKTRSLTLATFDQADVAALYGQHTAATGQIFTPEAIAHAFTLTQGHPWLVNALAKVTVEQLAPDRTQVITPALIDQAKESLIMRQDTHLDSLAERLREPRVRAIIEPMLAGQSLGNVPPDDLRFVQDLGLVRLDPTDGLVVANPIYHEVLPRVLASTTIASLPKITPTWLTSEGRIAAPRLLDAFLAFWQQHGEPLLSTSPYAEIAPHLVLMAFLHRVANGGGTIEREYAIGRGRMDLCLRYGADVFGIEVKVWRDQRPDPLPDGLTQLDGYLARLNLATGWLIIFDQRRGQPAIAERTRTEAAVTASGRIVTVIRA</sequence>
<dbReference type="SMART" id="SM00382">
    <property type="entry name" value="AAA"/>
    <property type="match status" value="1"/>
</dbReference>
<reference evidence="2 3" key="1">
    <citation type="journal article" date="2011" name="J. Bacteriol.">
        <title>Draft genome sequence of the anoxygenic filamentous phototrophic bacterium Oscillochloris trichoides subsp. DG-6.</title>
        <authorList>
            <person name="Kuznetsov B.B."/>
            <person name="Ivanovsky R.N."/>
            <person name="Keppen O.I."/>
            <person name="Sukhacheva M.V."/>
            <person name="Bumazhkin B.K."/>
            <person name="Patutina E.O."/>
            <person name="Beletsky A.V."/>
            <person name="Mardanov A.V."/>
            <person name="Baslerov R.V."/>
            <person name="Panteleeva A.N."/>
            <person name="Kolganova T.V."/>
            <person name="Ravin N.V."/>
            <person name="Skryabin K.G."/>
        </authorList>
    </citation>
    <scope>NUCLEOTIDE SEQUENCE [LARGE SCALE GENOMIC DNA]</scope>
    <source>
        <strain evidence="2 3">DG-6</strain>
    </source>
</reference>
<dbReference type="EMBL" id="ADVR01000079">
    <property type="protein sequence ID" value="EFO80218.1"/>
    <property type="molecule type" value="Genomic_DNA"/>
</dbReference>
<protein>
    <recommendedName>
        <fullName evidence="1">AAA+ ATPase domain-containing protein</fullName>
    </recommendedName>
</protein>
<dbReference type="InterPro" id="IPR003593">
    <property type="entry name" value="AAA+_ATPase"/>
</dbReference>
<evidence type="ECO:0000313" key="3">
    <source>
        <dbReference type="Proteomes" id="UP000054010"/>
    </source>
</evidence>
<dbReference type="InterPro" id="IPR027417">
    <property type="entry name" value="P-loop_NTPase"/>
</dbReference>
<evidence type="ECO:0000313" key="2">
    <source>
        <dbReference type="EMBL" id="EFO80218.1"/>
    </source>
</evidence>
<organism evidence="2 3">
    <name type="scientific">Oscillochloris trichoides DG-6</name>
    <dbReference type="NCBI Taxonomy" id="765420"/>
    <lineage>
        <taxon>Bacteria</taxon>
        <taxon>Bacillati</taxon>
        <taxon>Chloroflexota</taxon>
        <taxon>Chloroflexia</taxon>
        <taxon>Chloroflexales</taxon>
        <taxon>Chloroflexineae</taxon>
        <taxon>Oscillochloridaceae</taxon>
        <taxon>Oscillochloris</taxon>
    </lineage>
</organism>